<gene>
    <name evidence="2" type="ORF">GM51_21465</name>
</gene>
<comment type="caution">
    <text evidence="2">The sequence shown here is derived from an EMBL/GenBank/DDBJ whole genome shotgun (WGS) entry which is preliminary data.</text>
</comment>
<protein>
    <submittedName>
        <fullName evidence="2">Uncharacterized protein</fullName>
    </submittedName>
</protein>
<dbReference type="AlphaFoldDB" id="A0A094PLK2"/>
<proteinExistence type="predicted"/>
<evidence type="ECO:0000313" key="2">
    <source>
        <dbReference type="EMBL" id="KGA12610.1"/>
    </source>
</evidence>
<organism evidence="2">
    <name type="scientific">freshwater metagenome</name>
    <dbReference type="NCBI Taxonomy" id="449393"/>
    <lineage>
        <taxon>unclassified sequences</taxon>
        <taxon>metagenomes</taxon>
        <taxon>ecological metagenomes</taxon>
    </lineage>
</organism>
<evidence type="ECO:0000256" key="1">
    <source>
        <dbReference type="SAM" id="MobiDB-lite"/>
    </source>
</evidence>
<feature type="compositionally biased region" description="Polar residues" evidence="1">
    <location>
        <begin position="1"/>
        <end position="11"/>
    </location>
</feature>
<dbReference type="EMBL" id="JNSL01000214">
    <property type="protein sequence ID" value="KGA12610.1"/>
    <property type="molecule type" value="Genomic_DNA"/>
</dbReference>
<accession>A0A094PLK2</accession>
<sequence length="33" mass="3355">MSDGGNHSTTLVGDEQSGEPVSPRAFVGGIVRP</sequence>
<reference evidence="2" key="1">
    <citation type="submission" date="2014-06" db="EMBL/GenBank/DDBJ databases">
        <title>Key roles for freshwater Actinobacteria revealed by deep metagenomic sequencing.</title>
        <authorList>
            <person name="Ghai R."/>
            <person name="Mizuno C.M."/>
            <person name="Picazo A."/>
            <person name="Camacho A."/>
            <person name="Rodriguez-Valera F."/>
        </authorList>
    </citation>
    <scope>NUCLEOTIDE SEQUENCE</scope>
</reference>
<feature type="region of interest" description="Disordered" evidence="1">
    <location>
        <begin position="1"/>
        <end position="33"/>
    </location>
</feature>
<name>A0A094PLK2_9ZZZZ</name>